<protein>
    <submittedName>
        <fullName evidence="1">Uncharacterized protein</fullName>
    </submittedName>
</protein>
<evidence type="ECO:0000313" key="2">
    <source>
        <dbReference type="Proteomes" id="UP001500842"/>
    </source>
</evidence>
<dbReference type="RefSeq" id="WP_141006676.1">
    <property type="nucleotide sequence ID" value="NZ_BAAAOR010000023.1"/>
</dbReference>
<evidence type="ECO:0000313" key="1">
    <source>
        <dbReference type="EMBL" id="GAA1522683.1"/>
    </source>
</evidence>
<dbReference type="Pfam" id="PF21848">
    <property type="entry name" value="DUF6907"/>
    <property type="match status" value="1"/>
</dbReference>
<keyword evidence="2" id="KW-1185">Reference proteome</keyword>
<name>A0ABN2AMK4_9ACTN</name>
<dbReference type="InterPro" id="IPR054202">
    <property type="entry name" value="DUF6907"/>
</dbReference>
<proteinExistence type="predicted"/>
<dbReference type="Proteomes" id="UP001500842">
    <property type="component" value="Unassembled WGS sequence"/>
</dbReference>
<dbReference type="EMBL" id="BAAAOR010000023">
    <property type="protein sequence ID" value="GAA1522683.1"/>
    <property type="molecule type" value="Genomic_DNA"/>
</dbReference>
<sequence>MTDREAPTWLTEPCPAWCEREHLEDDHPEDRYHQSAVVQVPVVAGPRAIPMTARLVPLEMTVRIGRHLGERRVWLALEPAEGGAPSLVLSAESGSVLAAAIDEVLAGLG</sequence>
<accession>A0ABN2AMK4</accession>
<gene>
    <name evidence="1" type="ORF">GCM10009788_28210</name>
</gene>
<organism evidence="1 2">
    <name type="scientific">Nocardioides humi</name>
    <dbReference type="NCBI Taxonomy" id="449461"/>
    <lineage>
        <taxon>Bacteria</taxon>
        <taxon>Bacillati</taxon>
        <taxon>Actinomycetota</taxon>
        <taxon>Actinomycetes</taxon>
        <taxon>Propionibacteriales</taxon>
        <taxon>Nocardioidaceae</taxon>
        <taxon>Nocardioides</taxon>
    </lineage>
</organism>
<comment type="caution">
    <text evidence="1">The sequence shown here is derived from an EMBL/GenBank/DDBJ whole genome shotgun (WGS) entry which is preliminary data.</text>
</comment>
<reference evidence="1 2" key="1">
    <citation type="journal article" date="2019" name="Int. J. Syst. Evol. Microbiol.">
        <title>The Global Catalogue of Microorganisms (GCM) 10K type strain sequencing project: providing services to taxonomists for standard genome sequencing and annotation.</title>
        <authorList>
            <consortium name="The Broad Institute Genomics Platform"/>
            <consortium name="The Broad Institute Genome Sequencing Center for Infectious Disease"/>
            <person name="Wu L."/>
            <person name="Ma J."/>
        </authorList>
    </citation>
    <scope>NUCLEOTIDE SEQUENCE [LARGE SCALE GENOMIC DNA]</scope>
    <source>
        <strain evidence="1 2">JCM 14942</strain>
    </source>
</reference>